<dbReference type="Proteomes" id="UP000054858">
    <property type="component" value="Unassembled WGS sequence"/>
</dbReference>
<reference evidence="1 2" key="1">
    <citation type="submission" date="2015-11" db="EMBL/GenBank/DDBJ databases">
        <title>Genomic analysis of 38 Legionella species identifies large and diverse effector repertoires.</title>
        <authorList>
            <person name="Burstein D."/>
            <person name="Amaro F."/>
            <person name="Zusman T."/>
            <person name="Lifshitz Z."/>
            <person name="Cohen O."/>
            <person name="Gilbert J.A."/>
            <person name="Pupko T."/>
            <person name="Shuman H.A."/>
            <person name="Segal G."/>
        </authorList>
    </citation>
    <scope>NUCLEOTIDE SEQUENCE [LARGE SCALE GENOMIC DNA]</scope>
    <source>
        <strain evidence="1 2">Oak Ridge-10</strain>
    </source>
</reference>
<dbReference type="AlphaFoldDB" id="A0A0W0XCP2"/>
<evidence type="ECO:0000313" key="1">
    <source>
        <dbReference type="EMBL" id="KTD42337.1"/>
    </source>
</evidence>
<dbReference type="RefSeq" id="WP_025385047.1">
    <property type="nucleotide sequence ID" value="NZ_KV441805.1"/>
</dbReference>
<organism evidence="1 2">
    <name type="scientific">Legionella oakridgensis</name>
    <dbReference type="NCBI Taxonomy" id="29423"/>
    <lineage>
        <taxon>Bacteria</taxon>
        <taxon>Pseudomonadati</taxon>
        <taxon>Pseudomonadota</taxon>
        <taxon>Gammaproteobacteria</taxon>
        <taxon>Legionellales</taxon>
        <taxon>Legionellaceae</taxon>
        <taxon>Legionella</taxon>
    </lineage>
</organism>
<dbReference type="EMBL" id="LNYP01000010">
    <property type="protein sequence ID" value="KTD42337.1"/>
    <property type="molecule type" value="Genomic_DNA"/>
</dbReference>
<evidence type="ECO:0000313" key="2">
    <source>
        <dbReference type="Proteomes" id="UP000054858"/>
    </source>
</evidence>
<accession>A0A0W0XCP2</accession>
<protein>
    <submittedName>
        <fullName evidence="1">Uncharacterized protein</fullName>
    </submittedName>
</protein>
<sequence length="244" mass="28424">MPLLSREQFVKLCTEAILYTRNTITINNQISGYKKFHREIKENHYFFANVRASLIDTREHEYMYRHDLLAHVGLGHCHELADFLLVEIGKALELKGAFARIRIVRSVKYDHVYLEIKIQLKDEKDYSYWEVDAWDPRVIDISTRPDGSIKNHEALEYGYSADVKNSVYSDEINYQQRFTFFGGIPKPLPGAPNGRATPEAEMLDKHAEMYSDYTMEEAMENGKLDPSGQIHYLQEVSKWQLSSH</sequence>
<gene>
    <name evidence="1" type="ORF">Loak_0763</name>
</gene>
<name>A0A0W0XCP2_9GAMM</name>
<dbReference type="PATRIC" id="fig|29423.5.peg.794"/>
<proteinExistence type="predicted"/>
<comment type="caution">
    <text evidence="1">The sequence shown here is derived from an EMBL/GenBank/DDBJ whole genome shotgun (WGS) entry which is preliminary data.</text>
</comment>